<comment type="caution">
    <text evidence="2">The sequence shown here is derived from an EMBL/GenBank/DDBJ whole genome shotgun (WGS) entry which is preliminary data.</text>
</comment>
<dbReference type="Pfam" id="PF00128">
    <property type="entry name" value="Alpha-amylase"/>
    <property type="match status" value="1"/>
</dbReference>
<protein>
    <recommendedName>
        <fullName evidence="1">Glycosyl hydrolase family 13 catalytic domain-containing protein</fullName>
    </recommendedName>
</protein>
<evidence type="ECO:0000259" key="1">
    <source>
        <dbReference type="Pfam" id="PF00128"/>
    </source>
</evidence>
<dbReference type="EMBL" id="CAJOBB010006547">
    <property type="protein sequence ID" value="CAF4164124.1"/>
    <property type="molecule type" value="Genomic_DNA"/>
</dbReference>
<reference evidence="2" key="1">
    <citation type="submission" date="2021-02" db="EMBL/GenBank/DDBJ databases">
        <authorList>
            <person name="Nowell W R."/>
        </authorList>
    </citation>
    <scope>NUCLEOTIDE SEQUENCE</scope>
</reference>
<dbReference type="GO" id="GO:0005975">
    <property type="term" value="P:carbohydrate metabolic process"/>
    <property type="evidence" value="ECO:0007669"/>
    <property type="project" value="InterPro"/>
</dbReference>
<proteinExistence type="predicted"/>
<dbReference type="Gene3D" id="3.20.20.80">
    <property type="entry name" value="Glycosidases"/>
    <property type="match status" value="1"/>
</dbReference>
<evidence type="ECO:0000313" key="2">
    <source>
        <dbReference type="EMBL" id="CAF4164124.1"/>
    </source>
</evidence>
<dbReference type="Proteomes" id="UP000663868">
    <property type="component" value="Unassembled WGS sequence"/>
</dbReference>
<gene>
    <name evidence="2" type="ORF">KXQ929_LOCUS37989</name>
</gene>
<sequence>MIQPITKTKLSYKLLLPLLSNHIITRYSSQLSKSNEQTKFFSLFAPTVAELNSVSSFSHWKPIQMEKNLNTDIFPILLAIKIPDSEHEYNYCVQEKRHYLSNLGINAIELMRIQDHMGNEHNWGYSPTHHFALKATYETRHDLKKFVDECHRRGIDVLLDGVFNHSSVAYSLVLIGPEFNYDYYDGKLKLRPSIKYAQDIVRYSAEEFHLDGIRFDPILLDNKKQFQLDSLKYIISTKSLVKHLACHDNERLIYLIDHFLIRIPLICQGIEFGQASQLDINHQILAYKRLNDTDNEDILIIKNVF</sequence>
<dbReference type="AlphaFoldDB" id="A0A819Z3Z9"/>
<dbReference type="SUPFAM" id="SSF51445">
    <property type="entry name" value="(Trans)glycosidases"/>
    <property type="match status" value="1"/>
</dbReference>
<name>A0A819Z3Z9_9BILA</name>
<organism evidence="2 3">
    <name type="scientific">Adineta steineri</name>
    <dbReference type="NCBI Taxonomy" id="433720"/>
    <lineage>
        <taxon>Eukaryota</taxon>
        <taxon>Metazoa</taxon>
        <taxon>Spiralia</taxon>
        <taxon>Gnathifera</taxon>
        <taxon>Rotifera</taxon>
        <taxon>Eurotatoria</taxon>
        <taxon>Bdelloidea</taxon>
        <taxon>Adinetida</taxon>
        <taxon>Adinetidae</taxon>
        <taxon>Adineta</taxon>
    </lineage>
</organism>
<dbReference type="InterPro" id="IPR006047">
    <property type="entry name" value="GH13_cat_dom"/>
</dbReference>
<feature type="domain" description="Glycosyl hydrolase family 13 catalytic" evidence="1">
    <location>
        <begin position="93"/>
        <end position="168"/>
    </location>
</feature>
<dbReference type="InterPro" id="IPR017853">
    <property type="entry name" value="GH"/>
</dbReference>
<evidence type="ECO:0000313" key="3">
    <source>
        <dbReference type="Proteomes" id="UP000663868"/>
    </source>
</evidence>
<dbReference type="PANTHER" id="PTHR43002">
    <property type="entry name" value="GLYCOGEN DEBRANCHING ENZYME"/>
    <property type="match status" value="1"/>
</dbReference>
<accession>A0A819Z3Z9</accession>